<keyword evidence="2" id="KW-0637">Prenyltransferase</keyword>
<gene>
    <name evidence="5" type="ORF">PLOB_00018767</name>
</gene>
<evidence type="ECO:0000256" key="3">
    <source>
        <dbReference type="ARBA" id="ARBA00022679"/>
    </source>
</evidence>
<evidence type="ECO:0008006" key="7">
    <source>
        <dbReference type="Google" id="ProtNLM"/>
    </source>
</evidence>
<dbReference type="PANTHER" id="PTHR11129:SF3">
    <property type="entry name" value="PROTEIN PRENYLTRANSFERASE ALPHA SUBUNIT REPEAT-CONTAINING PROTEIN 1"/>
    <property type="match status" value="1"/>
</dbReference>
<comment type="caution">
    <text evidence="5">The sequence shown here is derived from an EMBL/GenBank/DDBJ whole genome shotgun (WGS) entry which is preliminary data.</text>
</comment>
<dbReference type="Gene3D" id="1.25.40.120">
    <property type="entry name" value="Protein prenylyltransferase"/>
    <property type="match status" value="1"/>
</dbReference>
<sequence>MAATCCSVDLGEKLFCSLNQAFIVDPEIDEIDIIPCMHCQEEHNNEKEDPFIIVSHKLGIKSWCIKPLFLFAYNKLIRSRIKGKKDCNLSVTESVQLSRAVLLVNAECYTAWNARKEMITSGVLNLVDDWKFSGVVLSKHPRSAETFSHRRWTIVQLGKHKGQGEFIQSYLRTELAITLRAAACYADNYTAWSHRAWLVDRFMYDKKKKLFSELQGIRAWAESHISDNCCFHHRQLLHRHLKNVCSKGEVVHLLLSEVEFITDLILTFPGHEVLWYHRRFVYHIWNHWFADVGPQTVREIANSPERNGDCNTDNINRTSRRTSPSIIPSLLELASSSFKILTESKSRSRLKTPITDGTFLPLSTPSEFKFCDGVIAECKGPEGEVQRSCALNYKRWLLIRSTPHQLNCNGAAFTPKVVKEPGLS</sequence>
<evidence type="ECO:0000256" key="2">
    <source>
        <dbReference type="ARBA" id="ARBA00022602"/>
    </source>
</evidence>
<dbReference type="Proteomes" id="UP001159405">
    <property type="component" value="Unassembled WGS sequence"/>
</dbReference>
<dbReference type="PANTHER" id="PTHR11129">
    <property type="entry name" value="PROTEIN FARNESYLTRANSFERASE ALPHA SUBUNIT/RAB GERANYLGERANYL TRANSFERASE ALPHA SUBUNIT"/>
    <property type="match status" value="1"/>
</dbReference>
<evidence type="ECO:0000256" key="1">
    <source>
        <dbReference type="ARBA" id="ARBA00006734"/>
    </source>
</evidence>
<keyword evidence="4" id="KW-0677">Repeat</keyword>
<evidence type="ECO:0000256" key="4">
    <source>
        <dbReference type="ARBA" id="ARBA00022737"/>
    </source>
</evidence>
<dbReference type="Pfam" id="PF01239">
    <property type="entry name" value="PPTA"/>
    <property type="match status" value="2"/>
</dbReference>
<dbReference type="EMBL" id="CALNXK010000022">
    <property type="protein sequence ID" value="CAH3109647.1"/>
    <property type="molecule type" value="Genomic_DNA"/>
</dbReference>
<proteinExistence type="inferred from homology"/>
<evidence type="ECO:0000313" key="5">
    <source>
        <dbReference type="EMBL" id="CAH3109647.1"/>
    </source>
</evidence>
<comment type="similarity">
    <text evidence="1">Belongs to the protein prenyltransferase subunit alpha family.</text>
</comment>
<name>A0ABN8NHI2_9CNID</name>
<dbReference type="InterPro" id="IPR002088">
    <property type="entry name" value="Prenyl_trans_a"/>
</dbReference>
<reference evidence="5 6" key="1">
    <citation type="submission" date="2022-05" db="EMBL/GenBank/DDBJ databases">
        <authorList>
            <consortium name="Genoscope - CEA"/>
            <person name="William W."/>
        </authorList>
    </citation>
    <scope>NUCLEOTIDE SEQUENCE [LARGE SCALE GENOMIC DNA]</scope>
</reference>
<protein>
    <recommendedName>
        <fullName evidence="7">Protein prenyltransferase alpha subunit repeat-containing protein 1</fullName>
    </recommendedName>
</protein>
<accession>A0ABN8NHI2</accession>
<dbReference type="SUPFAM" id="SSF48439">
    <property type="entry name" value="Protein prenylyltransferase"/>
    <property type="match status" value="1"/>
</dbReference>
<dbReference type="PROSITE" id="PS51147">
    <property type="entry name" value="PFTA"/>
    <property type="match status" value="1"/>
</dbReference>
<keyword evidence="6" id="KW-1185">Reference proteome</keyword>
<evidence type="ECO:0000313" key="6">
    <source>
        <dbReference type="Proteomes" id="UP001159405"/>
    </source>
</evidence>
<organism evidence="5 6">
    <name type="scientific">Porites lobata</name>
    <dbReference type="NCBI Taxonomy" id="104759"/>
    <lineage>
        <taxon>Eukaryota</taxon>
        <taxon>Metazoa</taxon>
        <taxon>Cnidaria</taxon>
        <taxon>Anthozoa</taxon>
        <taxon>Hexacorallia</taxon>
        <taxon>Scleractinia</taxon>
        <taxon>Fungiina</taxon>
        <taxon>Poritidae</taxon>
        <taxon>Porites</taxon>
    </lineage>
</organism>
<keyword evidence="3" id="KW-0808">Transferase</keyword>